<keyword evidence="5" id="KW-1185">Reference proteome</keyword>
<keyword evidence="1" id="KW-0521">NADP</keyword>
<gene>
    <name evidence="4" type="ORF">K452DRAFT_253801</name>
</gene>
<reference evidence="4" key="1">
    <citation type="journal article" date="2020" name="Stud. Mycol.">
        <title>101 Dothideomycetes genomes: a test case for predicting lifestyles and emergence of pathogens.</title>
        <authorList>
            <person name="Haridas S."/>
            <person name="Albert R."/>
            <person name="Binder M."/>
            <person name="Bloem J."/>
            <person name="Labutti K."/>
            <person name="Salamov A."/>
            <person name="Andreopoulos B."/>
            <person name="Baker S."/>
            <person name="Barry K."/>
            <person name="Bills G."/>
            <person name="Bluhm B."/>
            <person name="Cannon C."/>
            <person name="Castanera R."/>
            <person name="Culley D."/>
            <person name="Daum C."/>
            <person name="Ezra D."/>
            <person name="Gonzalez J."/>
            <person name="Henrissat B."/>
            <person name="Kuo A."/>
            <person name="Liang C."/>
            <person name="Lipzen A."/>
            <person name="Lutzoni F."/>
            <person name="Magnuson J."/>
            <person name="Mondo S."/>
            <person name="Nolan M."/>
            <person name="Ohm R."/>
            <person name="Pangilinan J."/>
            <person name="Park H.-J."/>
            <person name="Ramirez L."/>
            <person name="Alfaro M."/>
            <person name="Sun H."/>
            <person name="Tritt A."/>
            <person name="Yoshinaga Y."/>
            <person name="Zwiers L.-H."/>
            <person name="Turgeon B."/>
            <person name="Goodwin S."/>
            <person name="Spatafora J."/>
            <person name="Crous P."/>
            <person name="Grigoriev I."/>
        </authorList>
    </citation>
    <scope>NUCLEOTIDE SEQUENCE</scope>
    <source>
        <strain evidence="4">CBS 121167</strain>
    </source>
</reference>
<accession>A0A6A6B9J7</accession>
<dbReference type="PRINTS" id="PR00081">
    <property type="entry name" value="GDHRDH"/>
</dbReference>
<dbReference type="InterPro" id="IPR057326">
    <property type="entry name" value="KR_dom"/>
</dbReference>
<dbReference type="OrthoDB" id="3819888at2759"/>
<dbReference type="Pfam" id="PF00106">
    <property type="entry name" value="adh_short"/>
    <property type="match status" value="1"/>
</dbReference>
<sequence>MHLAHRTYLISGASSGLGAATARTLHAGGASVALLDLNADGGEALARELNNGARGRARFFETDVTDSESIAAAVEAVAAWARESDAPIGGVLAGAGVGNPGLIVNAKNEPIPMSAVDFVLAINLRGTIDLIRQVVPHITQSPGSGPDNERGIIIMVSSSAAFDGQMGQLAYAASKGAVRSMTLPMARDLSRFGIRVVTIAPSLFESNMTALLSDKVRKSLERVMEFPKRAGRPDEFARLVRHVIENGMLNGEVIRLDGAMRMPSKL</sequence>
<evidence type="ECO:0000256" key="1">
    <source>
        <dbReference type="ARBA" id="ARBA00022857"/>
    </source>
</evidence>
<dbReference type="Proteomes" id="UP000799438">
    <property type="component" value="Unassembled WGS sequence"/>
</dbReference>
<evidence type="ECO:0000256" key="2">
    <source>
        <dbReference type="ARBA" id="ARBA00023002"/>
    </source>
</evidence>
<name>A0A6A6B9J7_9PEZI</name>
<evidence type="ECO:0000259" key="3">
    <source>
        <dbReference type="SMART" id="SM00822"/>
    </source>
</evidence>
<evidence type="ECO:0000313" key="4">
    <source>
        <dbReference type="EMBL" id="KAF2140043.1"/>
    </source>
</evidence>
<protein>
    <recommendedName>
        <fullName evidence="3">Ketoreductase domain-containing protein</fullName>
    </recommendedName>
</protein>
<dbReference type="PANTHER" id="PTHR43658">
    <property type="entry name" value="SHORT-CHAIN DEHYDROGENASE/REDUCTASE"/>
    <property type="match status" value="1"/>
</dbReference>
<dbReference type="PANTHER" id="PTHR43658:SF8">
    <property type="entry name" value="17-BETA-HYDROXYSTEROID DEHYDROGENASE 14-RELATED"/>
    <property type="match status" value="1"/>
</dbReference>
<dbReference type="GO" id="GO:0016491">
    <property type="term" value="F:oxidoreductase activity"/>
    <property type="evidence" value="ECO:0007669"/>
    <property type="project" value="UniProtKB-KW"/>
</dbReference>
<dbReference type="SMART" id="SM00822">
    <property type="entry name" value="PKS_KR"/>
    <property type="match status" value="1"/>
</dbReference>
<dbReference type="InterPro" id="IPR036291">
    <property type="entry name" value="NAD(P)-bd_dom_sf"/>
</dbReference>
<proteinExistence type="predicted"/>
<dbReference type="EMBL" id="ML995491">
    <property type="protein sequence ID" value="KAF2140043.1"/>
    <property type="molecule type" value="Genomic_DNA"/>
</dbReference>
<dbReference type="PROSITE" id="PS00061">
    <property type="entry name" value="ADH_SHORT"/>
    <property type="match status" value="1"/>
</dbReference>
<dbReference type="AlphaFoldDB" id="A0A6A6B9J7"/>
<evidence type="ECO:0000313" key="5">
    <source>
        <dbReference type="Proteomes" id="UP000799438"/>
    </source>
</evidence>
<feature type="domain" description="Ketoreductase" evidence="3">
    <location>
        <begin position="6"/>
        <end position="202"/>
    </location>
</feature>
<dbReference type="InterPro" id="IPR020904">
    <property type="entry name" value="Sc_DH/Rdtase_CS"/>
</dbReference>
<dbReference type="GeneID" id="54295798"/>
<dbReference type="RefSeq" id="XP_033395756.1">
    <property type="nucleotide sequence ID" value="XM_033538302.1"/>
</dbReference>
<organism evidence="4 5">
    <name type="scientific">Aplosporella prunicola CBS 121167</name>
    <dbReference type="NCBI Taxonomy" id="1176127"/>
    <lineage>
        <taxon>Eukaryota</taxon>
        <taxon>Fungi</taxon>
        <taxon>Dikarya</taxon>
        <taxon>Ascomycota</taxon>
        <taxon>Pezizomycotina</taxon>
        <taxon>Dothideomycetes</taxon>
        <taxon>Dothideomycetes incertae sedis</taxon>
        <taxon>Botryosphaeriales</taxon>
        <taxon>Aplosporellaceae</taxon>
        <taxon>Aplosporella</taxon>
    </lineage>
</organism>
<dbReference type="SUPFAM" id="SSF51735">
    <property type="entry name" value="NAD(P)-binding Rossmann-fold domains"/>
    <property type="match status" value="1"/>
</dbReference>
<dbReference type="InterPro" id="IPR002347">
    <property type="entry name" value="SDR_fam"/>
</dbReference>
<dbReference type="Gene3D" id="3.40.50.720">
    <property type="entry name" value="NAD(P)-binding Rossmann-like Domain"/>
    <property type="match status" value="1"/>
</dbReference>
<keyword evidence="2" id="KW-0560">Oxidoreductase</keyword>